<feature type="chain" id="PRO_5046770452" evidence="2">
    <location>
        <begin position="18"/>
        <end position="672"/>
    </location>
</feature>
<accession>A0ABP0MDY9</accession>
<keyword evidence="1" id="KW-1133">Transmembrane helix</keyword>
<keyword evidence="1" id="KW-0812">Transmembrane</keyword>
<dbReference type="Proteomes" id="UP001642464">
    <property type="component" value="Unassembled WGS sequence"/>
</dbReference>
<feature type="signal peptide" evidence="2">
    <location>
        <begin position="1"/>
        <end position="17"/>
    </location>
</feature>
<dbReference type="EMBL" id="CAXAMM010021305">
    <property type="protein sequence ID" value="CAK9049694.1"/>
    <property type="molecule type" value="Genomic_DNA"/>
</dbReference>
<keyword evidence="2" id="KW-0732">Signal</keyword>
<sequence>MAAIGFAAASLALLAVATWPASRSRIADQLGDAGIVYLFEGRRLIDATARARRLLPKRLPDGDDWTGFVMTFAPRFEELEDQLATLPERAVVQIEESGGEPTGLVLAGGWKDGLVRLSLEEREDAGDLPETVERYALSAMQAELSTLRSVAERAPSLIWRQRADGTVIWANSAYMNRASQEASEGAMMSWPPPVLFPDVPQLADDSDYDETKPRRVTITERATGIDHWFELSTVSENEDLLCFAEPIDELVNAETSLSNFLQTLTKTFAHLTVGLAVFDRKRQLALFNPALVDLSSLPSEFLSKRPTLRAFLDALRDNQRVPEPKDYKSLYETYMPDLTTIAWMAAIGFAAASLALLAVATWPASRSRIADQLGDAGIVYLFEGRRLIDATARARRLLPKRLPDGDDWTGFVMTFAPRFEELEDQLATLPERAVVQIEESGGEPTGLVLAGGWKDGLVRLSLEEREDAGDLPETVERYALSAMQAELSTLRSVAERAPSLIWRQRADGTVIWANSAYMNRASQEASEGAMMSWPPPVLFPDVPQLADDSDYDETKPRRVTITERATGIDHWFELSTVSENEDLLCFAEPIDELVNAETSLSNFLQTLTKTFAHLTVGLAVFDRKRQLALFNPALVDLSSLPSEFLSKRPTLRAFLDALRDNQRVPEPKDYKS</sequence>
<protein>
    <submittedName>
        <fullName evidence="3">PAS domain-containing protein</fullName>
    </submittedName>
</protein>
<name>A0ABP0MDY9_9DINO</name>
<gene>
    <name evidence="3" type="ORF">SCF082_LOCUS27516</name>
</gene>
<evidence type="ECO:0000313" key="4">
    <source>
        <dbReference type="Proteomes" id="UP001642464"/>
    </source>
</evidence>
<evidence type="ECO:0000256" key="1">
    <source>
        <dbReference type="SAM" id="Phobius"/>
    </source>
</evidence>
<comment type="caution">
    <text evidence="3">The sequence shown here is derived from an EMBL/GenBank/DDBJ whole genome shotgun (WGS) entry which is preliminary data.</text>
</comment>
<evidence type="ECO:0000313" key="3">
    <source>
        <dbReference type="EMBL" id="CAK9049694.1"/>
    </source>
</evidence>
<feature type="transmembrane region" description="Helical" evidence="1">
    <location>
        <begin position="341"/>
        <end position="362"/>
    </location>
</feature>
<proteinExistence type="predicted"/>
<organism evidence="3 4">
    <name type="scientific">Durusdinium trenchii</name>
    <dbReference type="NCBI Taxonomy" id="1381693"/>
    <lineage>
        <taxon>Eukaryota</taxon>
        <taxon>Sar</taxon>
        <taxon>Alveolata</taxon>
        <taxon>Dinophyceae</taxon>
        <taxon>Suessiales</taxon>
        <taxon>Symbiodiniaceae</taxon>
        <taxon>Durusdinium</taxon>
    </lineage>
</organism>
<reference evidence="3 4" key="1">
    <citation type="submission" date="2024-02" db="EMBL/GenBank/DDBJ databases">
        <authorList>
            <person name="Chen Y."/>
            <person name="Shah S."/>
            <person name="Dougan E. K."/>
            <person name="Thang M."/>
            <person name="Chan C."/>
        </authorList>
    </citation>
    <scope>NUCLEOTIDE SEQUENCE [LARGE SCALE GENOMIC DNA]</scope>
</reference>
<keyword evidence="1" id="KW-0472">Membrane</keyword>
<evidence type="ECO:0000256" key="2">
    <source>
        <dbReference type="SAM" id="SignalP"/>
    </source>
</evidence>
<keyword evidence="4" id="KW-1185">Reference proteome</keyword>
<feature type="non-terminal residue" evidence="3">
    <location>
        <position position="672"/>
    </location>
</feature>